<organism evidence="1 2">
    <name type="scientific">Hyalomma asiaticum</name>
    <name type="common">Tick</name>
    <dbReference type="NCBI Taxonomy" id="266040"/>
    <lineage>
        <taxon>Eukaryota</taxon>
        <taxon>Metazoa</taxon>
        <taxon>Ecdysozoa</taxon>
        <taxon>Arthropoda</taxon>
        <taxon>Chelicerata</taxon>
        <taxon>Arachnida</taxon>
        <taxon>Acari</taxon>
        <taxon>Parasitiformes</taxon>
        <taxon>Ixodida</taxon>
        <taxon>Ixodoidea</taxon>
        <taxon>Ixodidae</taxon>
        <taxon>Hyalomminae</taxon>
        <taxon>Hyalomma</taxon>
    </lineage>
</organism>
<reference evidence="1" key="1">
    <citation type="submission" date="2020-05" db="EMBL/GenBank/DDBJ databases">
        <title>Large-scale comparative analyses of tick genomes elucidate their genetic diversity and vector capacities.</title>
        <authorList>
            <person name="Jia N."/>
            <person name="Wang J."/>
            <person name="Shi W."/>
            <person name="Du L."/>
            <person name="Sun Y."/>
            <person name="Zhan W."/>
            <person name="Jiang J."/>
            <person name="Wang Q."/>
            <person name="Zhang B."/>
            <person name="Ji P."/>
            <person name="Sakyi L.B."/>
            <person name="Cui X."/>
            <person name="Yuan T."/>
            <person name="Jiang B."/>
            <person name="Yang W."/>
            <person name="Lam T.T.-Y."/>
            <person name="Chang Q."/>
            <person name="Ding S."/>
            <person name="Wang X."/>
            <person name="Zhu J."/>
            <person name="Ruan X."/>
            <person name="Zhao L."/>
            <person name="Wei J."/>
            <person name="Que T."/>
            <person name="Du C."/>
            <person name="Cheng J."/>
            <person name="Dai P."/>
            <person name="Han X."/>
            <person name="Huang E."/>
            <person name="Gao Y."/>
            <person name="Liu J."/>
            <person name="Shao H."/>
            <person name="Ye R."/>
            <person name="Li L."/>
            <person name="Wei W."/>
            <person name="Wang X."/>
            <person name="Wang C."/>
            <person name="Yang T."/>
            <person name="Huo Q."/>
            <person name="Li W."/>
            <person name="Guo W."/>
            <person name="Chen H."/>
            <person name="Zhou L."/>
            <person name="Ni X."/>
            <person name="Tian J."/>
            <person name="Zhou Y."/>
            <person name="Sheng Y."/>
            <person name="Liu T."/>
            <person name="Pan Y."/>
            <person name="Xia L."/>
            <person name="Li J."/>
            <person name="Zhao F."/>
            <person name="Cao W."/>
        </authorList>
    </citation>
    <scope>NUCLEOTIDE SEQUENCE</scope>
    <source>
        <strain evidence="1">Hyas-2018</strain>
    </source>
</reference>
<gene>
    <name evidence="1" type="ORF">HPB50_000093</name>
</gene>
<proteinExistence type="predicted"/>
<evidence type="ECO:0000313" key="1">
    <source>
        <dbReference type="EMBL" id="KAH6927165.1"/>
    </source>
</evidence>
<sequence>MGALIFDSILTPFSWYSLLPIIGFTSFLFTVSAYQRGKFYWITDRVGEVGCCRRKPKSVSEPHVPWFIAGNTSPAAHGIGMTTFQSHPGSPAYEPEILGSAASSSGATTVLMNSSDPGHVDSAPQVAPAHCPASHVRNVPSMPVLIKITDLSEWSAPI</sequence>
<accession>A0ACB7RXP8</accession>
<name>A0ACB7RXP8_HYAAI</name>
<protein>
    <submittedName>
        <fullName evidence="1">Uncharacterized protein</fullName>
    </submittedName>
</protein>
<comment type="caution">
    <text evidence="1">The sequence shown here is derived from an EMBL/GenBank/DDBJ whole genome shotgun (WGS) entry which is preliminary data.</text>
</comment>
<dbReference type="EMBL" id="CM023486">
    <property type="protein sequence ID" value="KAH6927165.1"/>
    <property type="molecule type" value="Genomic_DNA"/>
</dbReference>
<evidence type="ECO:0000313" key="2">
    <source>
        <dbReference type="Proteomes" id="UP000821845"/>
    </source>
</evidence>
<dbReference type="Proteomes" id="UP000821845">
    <property type="component" value="Chromosome 6"/>
</dbReference>
<keyword evidence="2" id="KW-1185">Reference proteome</keyword>